<dbReference type="Pfam" id="PF11396">
    <property type="entry name" value="PepSY_like"/>
    <property type="match status" value="1"/>
</dbReference>
<protein>
    <recommendedName>
        <fullName evidence="1">Putative beta-lactamase-inhibitor-like PepSY-like domain-containing protein</fullName>
    </recommendedName>
</protein>
<dbReference type="STRING" id="1185767.IIF7_06092"/>
<organism evidence="2 3">
    <name type="scientific">Zunongwangia atlantica 22II14-10F7</name>
    <dbReference type="NCBI Taxonomy" id="1185767"/>
    <lineage>
        <taxon>Bacteria</taxon>
        <taxon>Pseudomonadati</taxon>
        <taxon>Bacteroidota</taxon>
        <taxon>Flavobacteriia</taxon>
        <taxon>Flavobacteriales</taxon>
        <taxon>Flavobacteriaceae</taxon>
        <taxon>Zunongwangia</taxon>
    </lineage>
</organism>
<sequence length="150" mass="17134">MKTTLYLFSLVSLLVGAGCESDDEDDFRADVPSVVLNAFQAEYPKAKDVEWEMFGEDYEVDFEVENIDYEAIFNAEGNMLKYKYEIAKTALSEEVNNKLATNYKGYQVDDTAILVIDTVLYYQVELDGNPDKNLVFNEDGTLNTNVLFWD</sequence>
<dbReference type="Proteomes" id="UP000192746">
    <property type="component" value="Unassembled WGS sequence"/>
</dbReference>
<dbReference type="AlphaFoldDB" id="A0A1Y1T7A1"/>
<evidence type="ECO:0000259" key="1">
    <source>
        <dbReference type="Pfam" id="PF11396"/>
    </source>
</evidence>
<feature type="domain" description="Putative beta-lactamase-inhibitor-like PepSY-like" evidence="1">
    <location>
        <begin position="30"/>
        <end position="81"/>
    </location>
</feature>
<dbReference type="SUPFAM" id="SSF160574">
    <property type="entry name" value="BT0923-like"/>
    <property type="match status" value="1"/>
</dbReference>
<dbReference type="PROSITE" id="PS51257">
    <property type="entry name" value="PROKAR_LIPOPROTEIN"/>
    <property type="match status" value="1"/>
</dbReference>
<comment type="caution">
    <text evidence="2">The sequence shown here is derived from an EMBL/GenBank/DDBJ whole genome shotgun (WGS) entry which is preliminary data.</text>
</comment>
<dbReference type="Gene3D" id="3.10.450.360">
    <property type="match status" value="1"/>
</dbReference>
<gene>
    <name evidence="2" type="ORF">IIF7_06092</name>
</gene>
<dbReference type="RefSeq" id="WP_084840785.1">
    <property type="nucleotide sequence ID" value="NZ_ARYN01000004.1"/>
</dbReference>
<evidence type="ECO:0000313" key="2">
    <source>
        <dbReference type="EMBL" id="ORL46592.1"/>
    </source>
</evidence>
<dbReference type="InterPro" id="IPR021533">
    <property type="entry name" value="PepSY-like"/>
</dbReference>
<name>A0A1Y1T7A1_9FLAO</name>
<evidence type="ECO:0000313" key="3">
    <source>
        <dbReference type="Proteomes" id="UP000192746"/>
    </source>
</evidence>
<dbReference type="OrthoDB" id="1121502at2"/>
<dbReference type="EMBL" id="ARYN01000004">
    <property type="protein sequence ID" value="ORL46592.1"/>
    <property type="molecule type" value="Genomic_DNA"/>
</dbReference>
<reference evidence="2 3" key="1">
    <citation type="submission" date="2013-04" db="EMBL/GenBank/DDBJ databases">
        <title>Zunongwangia sp. 22II14-10F7 Genome Sequencing.</title>
        <authorList>
            <person name="Lai Q."/>
            <person name="Shao Z."/>
        </authorList>
    </citation>
    <scope>NUCLEOTIDE SEQUENCE [LARGE SCALE GENOMIC DNA]</scope>
    <source>
        <strain evidence="2 3">22II14-10F7</strain>
    </source>
</reference>
<proteinExistence type="predicted"/>
<keyword evidence="3" id="KW-1185">Reference proteome</keyword>
<accession>A0A1Y1T7A1</accession>